<dbReference type="InterPro" id="IPR039771">
    <property type="entry name" value="Csl4"/>
</dbReference>
<evidence type="ECO:0000313" key="8">
    <source>
        <dbReference type="Proteomes" id="UP001058974"/>
    </source>
</evidence>
<protein>
    <recommendedName>
        <fullName evidence="5">PI4-kinase N-terminal domain-containing protein</fullName>
    </recommendedName>
</protein>
<dbReference type="EMBL" id="JAMSHJ010000001">
    <property type="protein sequence ID" value="KAI5440739.1"/>
    <property type="molecule type" value="Genomic_DNA"/>
</dbReference>
<feature type="domain" description="PI4-kinase N-terminal" evidence="5">
    <location>
        <begin position="153"/>
        <end position="211"/>
    </location>
</feature>
<evidence type="ECO:0000256" key="4">
    <source>
        <dbReference type="SAM" id="MobiDB-lite"/>
    </source>
</evidence>
<dbReference type="InterPro" id="IPR045495">
    <property type="entry name" value="PI4K_N"/>
</dbReference>
<evidence type="ECO:0000256" key="2">
    <source>
        <dbReference type="ARBA" id="ARBA00006209"/>
    </source>
</evidence>
<comment type="caution">
    <text evidence="6">The sequence shown here is derived from an EMBL/GenBank/DDBJ whole genome shotgun (WGS) entry which is preliminary data.</text>
</comment>
<comment type="similarity">
    <text evidence="2">Belongs to the PI3/PI4-kinase family. Type III PI4K subfamily.</text>
</comment>
<comment type="subcellular location">
    <subcellularLocation>
        <location evidence="1">Nucleus</location>
        <location evidence="1">Nucleolus</location>
    </subcellularLocation>
</comment>
<dbReference type="GO" id="GO:0005730">
    <property type="term" value="C:nucleolus"/>
    <property type="evidence" value="ECO:0007669"/>
    <property type="project" value="UniProtKB-SubCell"/>
</dbReference>
<evidence type="ECO:0000313" key="7">
    <source>
        <dbReference type="EMBL" id="KAI5440741.1"/>
    </source>
</evidence>
<feature type="region of interest" description="Disordered" evidence="4">
    <location>
        <begin position="86"/>
        <end position="123"/>
    </location>
</feature>
<proteinExistence type="inferred from homology"/>
<feature type="compositionally biased region" description="Polar residues" evidence="4">
    <location>
        <begin position="86"/>
        <end position="100"/>
    </location>
</feature>
<reference evidence="6 8" key="1">
    <citation type="journal article" date="2022" name="Nat. Genet.">
        <title>Improved pea reference genome and pan-genome highlight genomic features and evolutionary characteristics.</title>
        <authorList>
            <person name="Yang T."/>
            <person name="Liu R."/>
            <person name="Luo Y."/>
            <person name="Hu S."/>
            <person name="Wang D."/>
            <person name="Wang C."/>
            <person name="Pandey M.K."/>
            <person name="Ge S."/>
            <person name="Xu Q."/>
            <person name="Li N."/>
            <person name="Li G."/>
            <person name="Huang Y."/>
            <person name="Saxena R.K."/>
            <person name="Ji Y."/>
            <person name="Li M."/>
            <person name="Yan X."/>
            <person name="He Y."/>
            <person name="Liu Y."/>
            <person name="Wang X."/>
            <person name="Xiang C."/>
            <person name="Varshney R.K."/>
            <person name="Ding H."/>
            <person name="Gao S."/>
            <person name="Zong X."/>
        </authorList>
    </citation>
    <scope>NUCLEOTIDE SEQUENCE [LARGE SCALE GENOMIC DNA]</scope>
    <source>
        <strain evidence="6 8">cv. Zhongwan 6</strain>
    </source>
</reference>
<evidence type="ECO:0000256" key="3">
    <source>
        <dbReference type="ARBA" id="ARBA00022835"/>
    </source>
</evidence>
<name>A0A9D5BDX5_PEA</name>
<dbReference type="Gramene" id="Psat01G0027600-T1">
    <property type="protein sequence ID" value="KAI5440741.1"/>
    <property type="gene ID" value="KIW84_010276"/>
</dbReference>
<dbReference type="PANTHER" id="PTHR12686">
    <property type="entry name" value="3'-5' EXORIBONUCLEASE CSL4-RELATED"/>
    <property type="match status" value="1"/>
</dbReference>
<evidence type="ECO:0000259" key="5">
    <source>
        <dbReference type="Pfam" id="PF19274"/>
    </source>
</evidence>
<dbReference type="GO" id="GO:0000176">
    <property type="term" value="C:nuclear exosome (RNase complex)"/>
    <property type="evidence" value="ECO:0007669"/>
    <property type="project" value="TreeGrafter"/>
</dbReference>
<evidence type="ECO:0000256" key="1">
    <source>
        <dbReference type="ARBA" id="ARBA00004604"/>
    </source>
</evidence>
<gene>
    <name evidence="6" type="ORF">KIW84_010274</name>
    <name evidence="7" type="ORF">KIW84_010276</name>
</gene>
<dbReference type="Pfam" id="PF19274">
    <property type="entry name" value="PI4K_N"/>
    <property type="match status" value="1"/>
</dbReference>
<evidence type="ECO:0000313" key="6">
    <source>
        <dbReference type="EMBL" id="KAI5440739.1"/>
    </source>
</evidence>
<sequence length="223" mass="25387">MLHLQLMCENERATPRVKANTDSPGQRHAVEVANHKTHGPVPAPGSVGIAKVTQVMAKIAFAGIMCIGQKSHRDSPRLNKQQMLQTHEPTPTANAIQTQTKHPRKRQRSHAVWSRRGSEQHIRKVIKENHRYPRHCRNKMPDQQQQPRHAYSQPVDTYIMGLATSIRERNDYGDQDKPAFPFVQLNVIRLFAELSAAVNKSELVDVILPPFHRKPRRGGRFSS</sequence>
<dbReference type="Gramene" id="Psat01G0027400-T1">
    <property type="protein sequence ID" value="KAI5440739.1"/>
    <property type="gene ID" value="KIW84_010274"/>
</dbReference>
<organism evidence="6 8">
    <name type="scientific">Pisum sativum</name>
    <name type="common">Garden pea</name>
    <name type="synonym">Lathyrus oleraceus</name>
    <dbReference type="NCBI Taxonomy" id="3888"/>
    <lineage>
        <taxon>Eukaryota</taxon>
        <taxon>Viridiplantae</taxon>
        <taxon>Streptophyta</taxon>
        <taxon>Embryophyta</taxon>
        <taxon>Tracheophyta</taxon>
        <taxon>Spermatophyta</taxon>
        <taxon>Magnoliopsida</taxon>
        <taxon>eudicotyledons</taxon>
        <taxon>Gunneridae</taxon>
        <taxon>Pentapetalae</taxon>
        <taxon>rosids</taxon>
        <taxon>fabids</taxon>
        <taxon>Fabales</taxon>
        <taxon>Fabaceae</taxon>
        <taxon>Papilionoideae</taxon>
        <taxon>50 kb inversion clade</taxon>
        <taxon>NPAAA clade</taxon>
        <taxon>Hologalegina</taxon>
        <taxon>IRL clade</taxon>
        <taxon>Fabeae</taxon>
        <taxon>Lathyrus</taxon>
    </lineage>
</organism>
<dbReference type="EMBL" id="JAMSHJ010000001">
    <property type="protein sequence ID" value="KAI5440741.1"/>
    <property type="molecule type" value="Genomic_DNA"/>
</dbReference>
<keyword evidence="8" id="KW-1185">Reference proteome</keyword>
<accession>A0A9D5BDX5</accession>
<dbReference type="GO" id="GO:0006396">
    <property type="term" value="P:RNA processing"/>
    <property type="evidence" value="ECO:0007669"/>
    <property type="project" value="InterPro"/>
</dbReference>
<dbReference type="Proteomes" id="UP001058974">
    <property type="component" value="Chromosome 1"/>
</dbReference>
<dbReference type="AlphaFoldDB" id="A0A9D5BDX5"/>
<keyword evidence="3" id="KW-0271">Exosome</keyword>
<dbReference type="GO" id="GO:0005737">
    <property type="term" value="C:cytoplasm"/>
    <property type="evidence" value="ECO:0007669"/>
    <property type="project" value="TreeGrafter"/>
</dbReference>
<dbReference type="PANTHER" id="PTHR12686:SF8">
    <property type="entry name" value="EXOSOME COMPLEX COMPONENT CSL4"/>
    <property type="match status" value="1"/>
</dbReference>